<dbReference type="Gene3D" id="6.10.140.270">
    <property type="match status" value="1"/>
</dbReference>
<feature type="region of interest" description="Disordered" evidence="8">
    <location>
        <begin position="968"/>
        <end position="999"/>
    </location>
</feature>
<feature type="region of interest" description="Disordered" evidence="8">
    <location>
        <begin position="1"/>
        <end position="63"/>
    </location>
</feature>
<feature type="compositionally biased region" description="Polar residues" evidence="8">
    <location>
        <begin position="833"/>
        <end position="847"/>
    </location>
</feature>
<protein>
    <recommendedName>
        <fullName evidence="13">Enhancer of mRNA-decapping protein 4</fullName>
    </recommendedName>
</protein>
<dbReference type="FunFam" id="1.10.220.100:FF:000001">
    <property type="entry name" value="Enhancer of mRNA-decapping protein 4"/>
    <property type="match status" value="1"/>
</dbReference>
<evidence type="ECO:0000313" key="12">
    <source>
        <dbReference type="Proteomes" id="UP000822688"/>
    </source>
</evidence>
<dbReference type="InterPro" id="IPR045152">
    <property type="entry name" value="EDC4-like"/>
</dbReference>
<feature type="domain" description="Enhancer of mRNA-decapping protein 4 WD40 repeat region" evidence="9">
    <location>
        <begin position="273"/>
        <end position="579"/>
    </location>
</feature>
<feature type="compositionally biased region" description="Low complexity" evidence="8">
    <location>
        <begin position="663"/>
        <end position="676"/>
    </location>
</feature>
<feature type="compositionally biased region" description="Polar residues" evidence="8">
    <location>
        <begin position="1038"/>
        <end position="1071"/>
    </location>
</feature>
<dbReference type="GO" id="GO:0000932">
    <property type="term" value="C:P-body"/>
    <property type="evidence" value="ECO:0007669"/>
    <property type="project" value="UniProtKB-SubCell"/>
</dbReference>
<evidence type="ECO:0000313" key="11">
    <source>
        <dbReference type="EMBL" id="KAG0589455.1"/>
    </source>
</evidence>
<comment type="similarity">
    <text evidence="2">Belongs to the WD repeat EDC4 family.</text>
</comment>
<dbReference type="Gene3D" id="1.10.220.100">
    <property type="entry name" value="conserved c-terminal region of ge- 1"/>
    <property type="match status" value="1"/>
</dbReference>
<dbReference type="PANTHER" id="PTHR15598">
    <property type="entry name" value="ENHANCER OF MRNA-DECAPPING PROTEIN 4"/>
    <property type="match status" value="1"/>
</dbReference>
<proteinExistence type="inferred from homology"/>
<evidence type="ECO:0000259" key="9">
    <source>
        <dbReference type="Pfam" id="PF16529"/>
    </source>
</evidence>
<evidence type="ECO:0008006" key="13">
    <source>
        <dbReference type="Google" id="ProtNLM"/>
    </source>
</evidence>
<comment type="subcellular location">
    <subcellularLocation>
        <location evidence="1">Cytoplasm</location>
        <location evidence="1">P-body</location>
    </subcellularLocation>
</comment>
<comment type="caution">
    <text evidence="11">The sequence shown here is derived from an EMBL/GenBank/DDBJ whole genome shotgun (WGS) entry which is preliminary data.</text>
</comment>
<dbReference type="Pfam" id="PF16529">
    <property type="entry name" value="Ge1_WD40"/>
    <property type="match status" value="1"/>
</dbReference>
<dbReference type="EMBL" id="CM026421">
    <property type="protein sequence ID" value="KAG0589455.1"/>
    <property type="molecule type" value="Genomic_DNA"/>
</dbReference>
<dbReference type="Gene3D" id="2.130.10.10">
    <property type="entry name" value="YVTN repeat-like/Quinoprotein amine dehydrogenase"/>
    <property type="match status" value="1"/>
</dbReference>
<keyword evidence="3" id="KW-0963">Cytoplasm</keyword>
<dbReference type="Proteomes" id="UP000822688">
    <property type="component" value="Chromosome 1"/>
</dbReference>
<feature type="region of interest" description="Disordered" evidence="8">
    <location>
        <begin position="649"/>
        <end position="711"/>
    </location>
</feature>
<dbReference type="InterPro" id="IPR049404">
    <property type="entry name" value="EDC4_C"/>
</dbReference>
<dbReference type="SUPFAM" id="SSF50978">
    <property type="entry name" value="WD40 repeat-like"/>
    <property type="match status" value="1"/>
</dbReference>
<keyword evidence="5" id="KW-0677">Repeat</keyword>
<organism evidence="11 12">
    <name type="scientific">Ceratodon purpureus</name>
    <name type="common">Fire moss</name>
    <name type="synonym">Dicranum purpureum</name>
    <dbReference type="NCBI Taxonomy" id="3225"/>
    <lineage>
        <taxon>Eukaryota</taxon>
        <taxon>Viridiplantae</taxon>
        <taxon>Streptophyta</taxon>
        <taxon>Embryophyta</taxon>
        <taxon>Bryophyta</taxon>
        <taxon>Bryophytina</taxon>
        <taxon>Bryopsida</taxon>
        <taxon>Dicranidae</taxon>
        <taxon>Pseudoditrichales</taxon>
        <taxon>Ditrichaceae</taxon>
        <taxon>Ceratodon</taxon>
    </lineage>
</organism>
<feature type="region of interest" description="Disordered" evidence="8">
    <location>
        <begin position="1029"/>
        <end position="1071"/>
    </location>
</feature>
<evidence type="ECO:0000256" key="4">
    <source>
        <dbReference type="ARBA" id="ARBA00022574"/>
    </source>
</evidence>
<evidence type="ECO:0000256" key="3">
    <source>
        <dbReference type="ARBA" id="ARBA00022490"/>
    </source>
</evidence>
<feature type="compositionally biased region" description="Polar residues" evidence="8">
    <location>
        <begin position="687"/>
        <end position="704"/>
    </location>
</feature>
<dbReference type="InterPro" id="IPR015943">
    <property type="entry name" value="WD40/YVTN_repeat-like_dom_sf"/>
</dbReference>
<evidence type="ECO:0000256" key="5">
    <source>
        <dbReference type="ARBA" id="ARBA00022737"/>
    </source>
</evidence>
<name>A0A8T0J1I1_CERPU</name>
<keyword evidence="4 7" id="KW-0853">WD repeat</keyword>
<dbReference type="PANTHER" id="PTHR15598:SF5">
    <property type="entry name" value="ENHANCER OF MRNA-DECAPPING PROTEIN 4"/>
    <property type="match status" value="1"/>
</dbReference>
<feature type="compositionally biased region" description="Low complexity" evidence="8">
    <location>
        <begin position="110"/>
        <end position="137"/>
    </location>
</feature>
<gene>
    <name evidence="11" type="ORF">KC19_1G021400</name>
</gene>
<feature type="region of interest" description="Disordered" evidence="8">
    <location>
        <begin position="82"/>
        <end position="164"/>
    </location>
</feature>
<evidence type="ECO:0000256" key="2">
    <source>
        <dbReference type="ARBA" id="ARBA00009639"/>
    </source>
</evidence>
<dbReference type="SMART" id="SM00320">
    <property type="entry name" value="WD40"/>
    <property type="match status" value="2"/>
</dbReference>
<dbReference type="PROSITE" id="PS50294">
    <property type="entry name" value="WD_REPEATS_REGION"/>
    <property type="match status" value="1"/>
</dbReference>
<evidence type="ECO:0000256" key="1">
    <source>
        <dbReference type="ARBA" id="ARBA00004201"/>
    </source>
</evidence>
<keyword evidence="6" id="KW-0175">Coiled coil</keyword>
<evidence type="ECO:0000256" key="7">
    <source>
        <dbReference type="PROSITE-ProRule" id="PRU00221"/>
    </source>
</evidence>
<accession>A0A8T0J1I1</accession>
<evidence type="ECO:0000259" key="10">
    <source>
        <dbReference type="Pfam" id="PF21289"/>
    </source>
</evidence>
<dbReference type="PROSITE" id="PS50082">
    <property type="entry name" value="WD_REPEATS_2"/>
    <property type="match status" value="1"/>
</dbReference>
<feature type="repeat" description="WD" evidence="7">
    <location>
        <begin position="438"/>
        <end position="471"/>
    </location>
</feature>
<dbReference type="InterPro" id="IPR001680">
    <property type="entry name" value="WD40_rpt"/>
</dbReference>
<feature type="compositionally biased region" description="Basic and acidic residues" evidence="8">
    <location>
        <begin position="815"/>
        <end position="827"/>
    </location>
</feature>
<evidence type="ECO:0000256" key="6">
    <source>
        <dbReference type="ARBA" id="ARBA00023054"/>
    </source>
</evidence>
<dbReference type="GO" id="GO:0031087">
    <property type="term" value="P:deadenylation-independent decapping of nuclear-transcribed mRNA"/>
    <property type="evidence" value="ECO:0007669"/>
    <property type="project" value="InterPro"/>
</dbReference>
<feature type="compositionally biased region" description="Polar residues" evidence="8">
    <location>
        <begin position="859"/>
        <end position="874"/>
    </location>
</feature>
<dbReference type="Pfam" id="PF21289">
    <property type="entry name" value="EDC4_C"/>
    <property type="match status" value="1"/>
</dbReference>
<dbReference type="InterPro" id="IPR036322">
    <property type="entry name" value="WD40_repeat_dom_sf"/>
</dbReference>
<feature type="compositionally biased region" description="Polar residues" evidence="8">
    <location>
        <begin position="20"/>
        <end position="46"/>
    </location>
</feature>
<feature type="domain" description="Enhancer of mRNA-decapping protein 4 C-terminal" evidence="10">
    <location>
        <begin position="1371"/>
        <end position="1483"/>
    </location>
</feature>
<reference evidence="11" key="1">
    <citation type="submission" date="2020-06" db="EMBL/GenBank/DDBJ databases">
        <title>WGS assembly of Ceratodon purpureus strain R40.</title>
        <authorList>
            <person name="Carey S.B."/>
            <person name="Jenkins J."/>
            <person name="Shu S."/>
            <person name="Lovell J.T."/>
            <person name="Sreedasyam A."/>
            <person name="Maumus F."/>
            <person name="Tiley G.P."/>
            <person name="Fernandez-Pozo N."/>
            <person name="Barry K."/>
            <person name="Chen C."/>
            <person name="Wang M."/>
            <person name="Lipzen A."/>
            <person name="Daum C."/>
            <person name="Saski C.A."/>
            <person name="Payton A.C."/>
            <person name="Mcbreen J.C."/>
            <person name="Conrad R.E."/>
            <person name="Kollar L.M."/>
            <person name="Olsson S."/>
            <person name="Huttunen S."/>
            <person name="Landis J.B."/>
            <person name="Wickett N.J."/>
            <person name="Johnson M.G."/>
            <person name="Rensing S.A."/>
            <person name="Grimwood J."/>
            <person name="Schmutz J."/>
            <person name="Mcdaniel S.F."/>
        </authorList>
    </citation>
    <scope>NUCLEOTIDE SEQUENCE</scope>
    <source>
        <strain evidence="11">R40</strain>
    </source>
</reference>
<dbReference type="InterPro" id="IPR032401">
    <property type="entry name" value="EDC4_WD40"/>
</dbReference>
<dbReference type="InterPro" id="IPR044938">
    <property type="entry name" value="EDC4_C_sf"/>
</dbReference>
<sequence>MGTPGPPGAYDPHKYFRGSPQGSYPSQTSGYQPSSPGNSFHHQPSHTYPPGSIPPGSFSPNASMYPGSPGLNYAYNTTQFQPAGSPVYHGPQYGHYNQDHSPRQDPHLASQFSQQSTQLPSSPSHTNQSRIPISSISAPPPPIFPQSRSSQPMPSLPTGADRFSQPLDGARLMALLTTHSEGEGAEVYEETVCLPGAPQSSPRPPLFPFRQVDEMPGTPPPMSPALPTPNVSLAHSVQGRQAPKIPRGRHIRGDYVTYDVDARKAGDGQAELAVSPITLYSSETTLALGRQIAVNKKFVCYGLRGGQIRILNINNSQRVLLRGHTQRVTDMTFFSEDVPILASASQDGRIYIRKIVESHGEGGKLTEQILLALQFLGNWEKCHPRLCWHSQKQDLLVVAIGKFVILIDIYHVATPGGFNVDVPVECRMENPVRGVYVIGQHDDDVTELASCASGATSLATASKDGTVRLWENRKQSPAFVVVPFGGNFVDAVAFLPSPRGTDGHVLLTGGPLNRELKLWALDDQSIQSGHAVWRCIQTLEFQSNSKPDVAFFNQVVVSSRANLILLANAKRNAIYVAHIDFSSPSGGPRIDYLTEFSVTMPILSLTVADDGISESGEGILKIFCLQTHGIYQYTVDMAQCLPNLIDGDGSTPNTPKKGLGMMPVSAPPISSSFPASDKTHPRPMPNQPMSTGMNSNASSLNSNPGIPPRPTALGNLIELGYSGQVSASESNKAFEGSKLTLLRDSKDVGAGKPSSPGSHSMLDSGGQSGNRGITRPDSTREVLPPSNLSKPPTPPPRRRSLRSRSPAKAPSLPRYKAERMEETKEILLDNEASADTTQSSFNSNSIEYESGDQEDKDGISSSGTGNPITTQQQMGPQLISPSDIMSIVAGSKQDHALPQETGLDLMDVSDWQDEAKVRNVTACKDRVTWPSEEPVPDREDISDFSIPPLFDSSEGQSGTATECFEKEITTESDWQGRGTGDEAQDSDLIEDKERPTPDDLQDQLKTMALKLDRQAGNVAAGVLSPISSAAKGRKSKNKNGSAASVPLPTSLQLRLNPATGSSGEAGSNSTQSPMSLIAQVESMQESIFQLIEMQKELQKQIITTVANPVVKEGKRLEGVLGQRLEKLMKANADSMWVRLAEENAKREKQDRERILQITSLLSDFSAKDFPAALELGLKKEVAAIGVDIAQTLVVPVQNAVSAALTECFQKSLNEKVIPQMEKTVLSKLEATMTKQLKFQFQTSGKQALQDGIRSGFETLIIPAFERSCQTMFDQVSTVFQTEMIEHSSHVQRELASSHTALATNLQDLIAGASSLAKDLNDELVQSMTKLLRLVKTAGAAGEVNQHKDNLPDKVHSLRRVEESLDPTIELSRMLRAGMLEEAFNKALTAGDLQIVFWLCQQLDPVKLLSADPPPVSQGVLLSLVQQLSSDLSKDTGHKLRWIKEATLALNPRDPVIGPHMHSFLDLAFQNCHHQMGVSKDPSEQVTLRLVIHVINSLLSSCK</sequence>
<evidence type="ECO:0000256" key="8">
    <source>
        <dbReference type="SAM" id="MobiDB-lite"/>
    </source>
</evidence>
<feature type="compositionally biased region" description="Basic and acidic residues" evidence="8">
    <location>
        <begin position="97"/>
        <end position="106"/>
    </location>
</feature>
<keyword evidence="12" id="KW-1185">Reference proteome</keyword>
<feature type="region of interest" description="Disordered" evidence="8">
    <location>
        <begin position="744"/>
        <end position="874"/>
    </location>
</feature>